<dbReference type="FunCoup" id="E3NED2">
    <property type="interactions" value="1750"/>
</dbReference>
<dbReference type="Proteomes" id="UP000008281">
    <property type="component" value="Unassembled WGS sequence"/>
</dbReference>
<dbReference type="PROSITE" id="PS50181">
    <property type="entry name" value="FBOX"/>
    <property type="match status" value="1"/>
</dbReference>
<dbReference type="PANTHER" id="PTHR22899:SF0">
    <property type="entry name" value="F-BOX ASSOCIATED DOMAIN-CONTAINING PROTEIN-RELATED"/>
    <property type="match status" value="1"/>
</dbReference>
<protein>
    <recommendedName>
        <fullName evidence="1">F-box domain-containing protein</fullName>
    </recommendedName>
</protein>
<reference evidence="2" key="1">
    <citation type="submission" date="2007-07" db="EMBL/GenBank/DDBJ databases">
        <title>PCAP assembly of the Caenorhabditis remanei genome.</title>
        <authorList>
            <consortium name="The Caenorhabditis remanei Sequencing Consortium"/>
            <person name="Wilson R.K."/>
        </authorList>
    </citation>
    <scope>NUCLEOTIDE SEQUENCE [LARGE SCALE GENOMIC DNA]</scope>
    <source>
        <strain evidence="2">PB4641</strain>
    </source>
</reference>
<gene>
    <name evidence="2" type="ORF">CRE_06109</name>
</gene>
<evidence type="ECO:0000313" key="2">
    <source>
        <dbReference type="EMBL" id="EFO94594.1"/>
    </source>
</evidence>
<dbReference type="Pfam" id="PF07735">
    <property type="entry name" value="FBA_2"/>
    <property type="match status" value="1"/>
</dbReference>
<dbReference type="EMBL" id="DS268620">
    <property type="protein sequence ID" value="EFO94594.1"/>
    <property type="molecule type" value="Genomic_DNA"/>
</dbReference>
<dbReference type="AlphaFoldDB" id="E3NED2"/>
<keyword evidence="3" id="KW-1185">Reference proteome</keyword>
<dbReference type="Pfam" id="PF00646">
    <property type="entry name" value="F-box"/>
    <property type="match status" value="1"/>
</dbReference>
<dbReference type="HOGENOM" id="CLU_028840_1_0_1"/>
<name>E3NED2_CAERE</name>
<evidence type="ECO:0000259" key="1">
    <source>
        <dbReference type="PROSITE" id="PS50181"/>
    </source>
</evidence>
<organism evidence="3">
    <name type="scientific">Caenorhabditis remanei</name>
    <name type="common">Caenorhabditis vulgaris</name>
    <dbReference type="NCBI Taxonomy" id="31234"/>
    <lineage>
        <taxon>Eukaryota</taxon>
        <taxon>Metazoa</taxon>
        <taxon>Ecdysozoa</taxon>
        <taxon>Nematoda</taxon>
        <taxon>Chromadorea</taxon>
        <taxon>Rhabditida</taxon>
        <taxon>Rhabditina</taxon>
        <taxon>Rhabditomorpha</taxon>
        <taxon>Rhabditoidea</taxon>
        <taxon>Rhabditidae</taxon>
        <taxon>Peloderinae</taxon>
        <taxon>Caenorhabditis</taxon>
    </lineage>
</organism>
<proteinExistence type="predicted"/>
<dbReference type="OrthoDB" id="1107553at2759"/>
<dbReference type="InterPro" id="IPR012885">
    <property type="entry name" value="F-box_Sdz-33"/>
</dbReference>
<dbReference type="PANTHER" id="PTHR22899">
    <property type="entry name" value="CYCLIN-RELATED F-BOX FAMILY"/>
    <property type="match status" value="1"/>
</dbReference>
<dbReference type="OMA" id="NTYPEND"/>
<evidence type="ECO:0000313" key="3">
    <source>
        <dbReference type="Proteomes" id="UP000008281"/>
    </source>
</evidence>
<accession>E3NED2</accession>
<dbReference type="InterPro" id="IPR053222">
    <property type="entry name" value="Zygotic_Embryogenesis-Asso"/>
</dbReference>
<sequence length="322" mass="37272">MAPTFPLLQLPENVIVQVLQNIVPDRLLIFSLVSTKTKSLVTSLGLRARNVNIYISYEISITVNVGRYGWNLIFDNDPNDQNAEFDITLPISASTLSLRIAFQPLTSFNFSNCLDHILTVFCYTKPLDVDFGQGSERFEMESLKTILKNVNCLTIPERVTHIQSKQILKSFKDLNELTLESNPFEDTCEVRKFFIQNFEKIEFRDVYSLDDMLLVNSEKVRFTHPTTHKQFNRFVKHWIRGSNPRLQRMSLSIVDSNSVSREVLLKGIQCVDVTEEEHQEICHNHEIVSDYMVQIRRKDGTPAVIATKDYENILYISFFVSY</sequence>
<feature type="domain" description="F-box" evidence="1">
    <location>
        <begin position="4"/>
        <end position="51"/>
    </location>
</feature>
<dbReference type="InterPro" id="IPR001810">
    <property type="entry name" value="F-box_dom"/>
</dbReference>
<dbReference type="InParanoid" id="E3NED2"/>